<keyword evidence="2" id="KW-0378">Hydrolase</keyword>
<evidence type="ECO:0000313" key="8">
    <source>
        <dbReference type="Proteomes" id="UP000339690"/>
    </source>
</evidence>
<dbReference type="InterPro" id="IPR013780">
    <property type="entry name" value="Glyco_hydro_b"/>
</dbReference>
<dbReference type="Gene3D" id="2.60.40.1180">
    <property type="entry name" value="Golgi alpha-mannosidase II"/>
    <property type="match status" value="2"/>
</dbReference>
<dbReference type="Pfam" id="PF01055">
    <property type="entry name" value="Glyco_hydro_31_2nd"/>
    <property type="match status" value="1"/>
</dbReference>
<feature type="domain" description="Glycoside hydrolase family 31 TIM barrel" evidence="3">
    <location>
        <begin position="255"/>
        <end position="591"/>
    </location>
</feature>
<keyword evidence="2" id="KW-0326">Glycosidase</keyword>
<dbReference type="InterPro" id="IPR017853">
    <property type="entry name" value="GH"/>
</dbReference>
<reference evidence="7 8" key="1">
    <citation type="submission" date="2019-11" db="EMBL/GenBank/DDBJ databases">
        <title>Gracilibacillus salitolerans sp. nov., a moderate halophile isolated from a saline soil in northwest China.</title>
        <authorList>
            <person name="Gan L."/>
        </authorList>
    </citation>
    <scope>NUCLEOTIDE SEQUENCE [LARGE SCALE GENOMIC DNA]</scope>
    <source>
        <strain evidence="7 8">SCU50</strain>
    </source>
</reference>
<gene>
    <name evidence="7" type="ORF">GI584_02235</name>
</gene>
<dbReference type="EMBL" id="CP045915">
    <property type="protein sequence ID" value="QGH32940.1"/>
    <property type="molecule type" value="Genomic_DNA"/>
</dbReference>
<dbReference type="GO" id="GO:0030246">
    <property type="term" value="F:carbohydrate binding"/>
    <property type="evidence" value="ECO:0007669"/>
    <property type="project" value="InterPro"/>
</dbReference>
<dbReference type="InterPro" id="IPR048395">
    <property type="entry name" value="Glyco_hydro_31_C"/>
</dbReference>
<dbReference type="GO" id="GO:0004553">
    <property type="term" value="F:hydrolase activity, hydrolyzing O-glycosyl compounds"/>
    <property type="evidence" value="ECO:0007669"/>
    <property type="project" value="InterPro"/>
</dbReference>
<feature type="domain" description="DUF5110" evidence="5">
    <location>
        <begin position="715"/>
        <end position="783"/>
    </location>
</feature>
<evidence type="ECO:0000256" key="2">
    <source>
        <dbReference type="RuleBase" id="RU361185"/>
    </source>
</evidence>
<dbReference type="Proteomes" id="UP000339690">
    <property type="component" value="Chromosome"/>
</dbReference>
<dbReference type="KEGG" id="grc:GI584_02235"/>
<name>A0A5Q2TG91_9BACI</name>
<dbReference type="Pfam" id="PF13802">
    <property type="entry name" value="Gal_mutarotas_2"/>
    <property type="match status" value="1"/>
</dbReference>
<dbReference type="InterPro" id="IPR000322">
    <property type="entry name" value="Glyco_hydro_31_TIM"/>
</dbReference>
<dbReference type="CDD" id="cd14752">
    <property type="entry name" value="GH31_N"/>
    <property type="match status" value="1"/>
</dbReference>
<dbReference type="Pfam" id="PF17137">
    <property type="entry name" value="DUF5110"/>
    <property type="match status" value="1"/>
</dbReference>
<dbReference type="InterPro" id="IPR025887">
    <property type="entry name" value="Glyco_hydro_31_N_dom"/>
</dbReference>
<dbReference type="AlphaFoldDB" id="A0A5Q2TG91"/>
<dbReference type="SUPFAM" id="SSF74650">
    <property type="entry name" value="Galactose mutarotase-like"/>
    <property type="match status" value="1"/>
</dbReference>
<feature type="domain" description="Glycoside hydrolase family 31 N-terminal" evidence="4">
    <location>
        <begin position="22"/>
        <end position="212"/>
    </location>
</feature>
<keyword evidence="8" id="KW-1185">Reference proteome</keyword>
<dbReference type="InterPro" id="IPR011013">
    <property type="entry name" value="Gal_mutarotase_sf_dom"/>
</dbReference>
<accession>A0A5Q2TG91</accession>
<dbReference type="CDD" id="cd06591">
    <property type="entry name" value="GH31_xylosidase_XylS"/>
    <property type="match status" value="1"/>
</dbReference>
<evidence type="ECO:0000259" key="5">
    <source>
        <dbReference type="Pfam" id="PF17137"/>
    </source>
</evidence>
<dbReference type="Gene3D" id="2.60.40.1760">
    <property type="entry name" value="glycosyl hydrolase (family 31)"/>
    <property type="match status" value="1"/>
</dbReference>
<dbReference type="Pfam" id="PF21365">
    <property type="entry name" value="Glyco_hydro_31_3rd"/>
    <property type="match status" value="1"/>
</dbReference>
<dbReference type="SUPFAM" id="SSF51011">
    <property type="entry name" value="Glycosyl hydrolase domain"/>
    <property type="match status" value="1"/>
</dbReference>
<organism evidence="7 8">
    <name type="scientific">Gracilibacillus salitolerans</name>
    <dbReference type="NCBI Taxonomy" id="2663022"/>
    <lineage>
        <taxon>Bacteria</taxon>
        <taxon>Bacillati</taxon>
        <taxon>Bacillota</taxon>
        <taxon>Bacilli</taxon>
        <taxon>Bacillales</taxon>
        <taxon>Bacillaceae</taxon>
        <taxon>Gracilibacillus</taxon>
    </lineage>
</organism>
<dbReference type="InterPro" id="IPR033403">
    <property type="entry name" value="DUF5110"/>
</dbReference>
<dbReference type="PANTHER" id="PTHR43863">
    <property type="entry name" value="HYDROLASE, PUTATIVE (AFU_ORTHOLOGUE AFUA_1G03140)-RELATED"/>
    <property type="match status" value="1"/>
</dbReference>
<evidence type="ECO:0000313" key="7">
    <source>
        <dbReference type="EMBL" id="QGH32940.1"/>
    </source>
</evidence>
<dbReference type="GO" id="GO:0005975">
    <property type="term" value="P:carbohydrate metabolic process"/>
    <property type="evidence" value="ECO:0007669"/>
    <property type="project" value="InterPro"/>
</dbReference>
<evidence type="ECO:0000259" key="6">
    <source>
        <dbReference type="Pfam" id="PF21365"/>
    </source>
</evidence>
<evidence type="ECO:0000259" key="3">
    <source>
        <dbReference type="Pfam" id="PF01055"/>
    </source>
</evidence>
<dbReference type="PANTHER" id="PTHR43863:SF2">
    <property type="entry name" value="MALTASE-GLUCOAMYLASE"/>
    <property type="match status" value="1"/>
</dbReference>
<dbReference type="InterPro" id="IPR051816">
    <property type="entry name" value="Glycosyl_Hydrolase_31"/>
</dbReference>
<evidence type="ECO:0000256" key="1">
    <source>
        <dbReference type="ARBA" id="ARBA00007806"/>
    </source>
</evidence>
<dbReference type="Gene3D" id="3.20.20.80">
    <property type="entry name" value="Glycosidases"/>
    <property type="match status" value="1"/>
</dbReference>
<feature type="domain" description="Glycosyl hydrolase family 31 C-terminal" evidence="6">
    <location>
        <begin position="601"/>
        <end position="699"/>
    </location>
</feature>
<comment type="similarity">
    <text evidence="1 2">Belongs to the glycosyl hydrolase 31 family.</text>
</comment>
<protein>
    <submittedName>
        <fullName evidence="7">DUF5110 domain-containing protein</fullName>
    </submittedName>
</protein>
<evidence type="ECO:0000259" key="4">
    <source>
        <dbReference type="Pfam" id="PF13802"/>
    </source>
</evidence>
<dbReference type="RefSeq" id="WP_153790100.1">
    <property type="nucleotide sequence ID" value="NZ_CP045915.1"/>
</dbReference>
<proteinExistence type="inferred from homology"/>
<dbReference type="SUPFAM" id="SSF51445">
    <property type="entry name" value="(Trans)glycosidases"/>
    <property type="match status" value="1"/>
</dbReference>
<sequence>MEVLKYQTENDHLLIECRKGVMKIIPYTESIIRIRYTLEKQFGKKESLFVEPNTQQSIHFSVDENEDTIFFSTSKVRIQIKKHTAAFTYMDASGNILTKEPKQGGKTLVPTEVIKPVYDNNTEIEHTHNVDGARAKAAPAKRVVDRIAYHTKLEFEWSDDEALYGLGSHEEGVLNLRGTHQYLYQQNMKAVVPVLVSTKGYGIVVDSYSMMKFRDDLHGSYLWTDVDSEMDYYFMYGPEFDQIVKNYRYLTGKAPLLPKWSFGYVQSKERYKSQEELISIIKEYRERQIPLDLIVLDWRSWTGDLWGQKSFDPDRFPNPTAMMEEIHQLNAKLMVSIWPIMSNDGPNHIEMKQHGYLLGNQANYDAFNQEARNLYWKQTNEGLFSHGVDAWWCDCTEPFEADWNGEVKPEPEERLLINTNEAKQYLDPGYINAYSLLHSKGLYENQRQTTDRKRVVNLTRSSFAGQQKYSAITWSGDIAANWKTLRNQIADGLNMSVTGIPYWTLDIGAFFVANKEQWFWDGDYEDGCDDLGYRELYVRWLQYGAFLPVFRSHGTDTPREVWRFGEPGTIFYDTLVKYIKLRYRLLPYIYSVAGWVTHEDYTMMRPLAFDFRNDLNTYDVKDQYMFGPSFLVNPVTDPMYYDSGSVEMEGVPKKRSVYLPSSSEWYDFWTNQRLHGGQTIKAKADMETMPLYVRAGSIVPIGPDIQYTSEESIEPLEIRVYTGKDGSFLLYEDEGDNYNYEKGEFATIPIHWDDQNNRLTIEERQGSFSGMKTSIDVLVTVINGMEEEPGKGDQKKIKYTGEQKMVTFK</sequence>